<evidence type="ECO:0000313" key="3">
    <source>
        <dbReference type="EnsemblMetazoa" id="Aqu2.1.33811_001"/>
    </source>
</evidence>
<dbReference type="SUPFAM" id="SSF56349">
    <property type="entry name" value="DNA breaking-rejoining enzymes"/>
    <property type="match status" value="1"/>
</dbReference>
<reference evidence="3" key="1">
    <citation type="submission" date="2017-05" db="UniProtKB">
        <authorList>
            <consortium name="EnsemblMetazoa"/>
        </authorList>
    </citation>
    <scope>IDENTIFICATION</scope>
</reference>
<dbReference type="GO" id="GO:0006310">
    <property type="term" value="P:DNA recombination"/>
    <property type="evidence" value="ECO:0007669"/>
    <property type="project" value="UniProtKB-KW"/>
</dbReference>
<feature type="region of interest" description="Disordered" evidence="2">
    <location>
        <begin position="75"/>
        <end position="100"/>
    </location>
</feature>
<dbReference type="Gene3D" id="1.10.443.10">
    <property type="entry name" value="Intergrase catalytic core"/>
    <property type="match status" value="1"/>
</dbReference>
<dbReference type="AlphaFoldDB" id="A0A1X7V1I2"/>
<dbReference type="EnsemblMetazoa" id="Aqu2.1.33811_001">
    <property type="protein sequence ID" value="Aqu2.1.33811_001"/>
    <property type="gene ID" value="Aqu2.1.33811"/>
</dbReference>
<proteinExistence type="predicted"/>
<accession>A0A1X7V1I2</accession>
<dbReference type="InterPro" id="IPR011010">
    <property type="entry name" value="DNA_brk_join_enz"/>
</dbReference>
<evidence type="ECO:0000256" key="2">
    <source>
        <dbReference type="SAM" id="MobiDB-lite"/>
    </source>
</evidence>
<organism evidence="3">
    <name type="scientific">Amphimedon queenslandica</name>
    <name type="common">Sponge</name>
    <dbReference type="NCBI Taxonomy" id="400682"/>
    <lineage>
        <taxon>Eukaryota</taxon>
        <taxon>Metazoa</taxon>
        <taxon>Porifera</taxon>
        <taxon>Demospongiae</taxon>
        <taxon>Heteroscleromorpha</taxon>
        <taxon>Haplosclerida</taxon>
        <taxon>Niphatidae</taxon>
        <taxon>Amphimedon</taxon>
    </lineage>
</organism>
<dbReference type="GO" id="GO:0003677">
    <property type="term" value="F:DNA binding"/>
    <property type="evidence" value="ECO:0007669"/>
    <property type="project" value="InterPro"/>
</dbReference>
<protein>
    <recommendedName>
        <fullName evidence="4">Tyr recombinase domain-containing protein</fullName>
    </recommendedName>
</protein>
<name>A0A1X7V1I2_AMPQE</name>
<dbReference type="InParanoid" id="A0A1X7V1I2"/>
<keyword evidence="1" id="KW-0233">DNA recombination</keyword>
<dbReference type="GO" id="GO:0015074">
    <property type="term" value="P:DNA integration"/>
    <property type="evidence" value="ECO:0007669"/>
    <property type="project" value="InterPro"/>
</dbReference>
<evidence type="ECO:0008006" key="4">
    <source>
        <dbReference type="Google" id="ProtNLM"/>
    </source>
</evidence>
<dbReference type="InterPro" id="IPR013762">
    <property type="entry name" value="Integrase-like_cat_sf"/>
</dbReference>
<evidence type="ECO:0000256" key="1">
    <source>
        <dbReference type="ARBA" id="ARBA00023172"/>
    </source>
</evidence>
<sequence>MLESAGTITRYTNHSLLATFTTCLFESGVSQKIMQEKSGHCSLTALRQYERVTTKQQRCVTKILGSADLNVVKSDIKKDQEGEEEGKENEKPRNEGAVFSGQFSNCVNNFYAT</sequence>